<sequence>MVVLLLWMLLAFGLAAMVVLVGITLEWGGSLPYLAALVLLVPVGFLIASGRAFILYQRALPEQCLYQRLVSQDAKRCQAMIVAHDELLPGVLQLAYPLLRLSLDVAGSRAFVDVLVQPELFSRFRPGNTVAVLCDPNDPALCAVDREQVALQLRPVSNSYGD</sequence>
<feature type="transmembrane region" description="Helical" evidence="1">
    <location>
        <begin position="32"/>
        <end position="54"/>
    </location>
</feature>
<dbReference type="RefSeq" id="WP_266120650.1">
    <property type="nucleotide sequence ID" value="NZ_JAPKNA010000002.1"/>
</dbReference>
<keyword evidence="3" id="KW-1185">Reference proteome</keyword>
<keyword evidence="1" id="KW-0472">Membrane</keyword>
<keyword evidence="1" id="KW-0812">Transmembrane</keyword>
<organism evidence="2 3">
    <name type="scientific">Alcaligenes parafaecalis</name>
    <dbReference type="NCBI Taxonomy" id="171260"/>
    <lineage>
        <taxon>Bacteria</taxon>
        <taxon>Pseudomonadati</taxon>
        <taxon>Pseudomonadota</taxon>
        <taxon>Betaproteobacteria</taxon>
        <taxon>Burkholderiales</taxon>
        <taxon>Alcaligenaceae</taxon>
        <taxon>Alcaligenes</taxon>
    </lineage>
</organism>
<reference evidence="2 3" key="1">
    <citation type="submission" date="2022-11" db="EMBL/GenBank/DDBJ databases">
        <title>Biodiversity and phylogenetic relationships of bacteria.</title>
        <authorList>
            <person name="Machado R.A.R."/>
            <person name="Bhat A."/>
            <person name="Loulou A."/>
            <person name="Kallel S."/>
        </authorList>
    </citation>
    <scope>NUCLEOTIDE SEQUENCE [LARGE SCALE GENOMIC DNA]</scope>
    <source>
        <strain evidence="2 3">DSM 13975</strain>
    </source>
</reference>
<evidence type="ECO:0008006" key="4">
    <source>
        <dbReference type="Google" id="ProtNLM"/>
    </source>
</evidence>
<keyword evidence="1" id="KW-1133">Transmembrane helix</keyword>
<name>A0ABT3VKR5_9BURK</name>
<gene>
    <name evidence="2" type="ORF">OSH09_07915</name>
</gene>
<evidence type="ECO:0000313" key="2">
    <source>
        <dbReference type="EMBL" id="MCX5464107.1"/>
    </source>
</evidence>
<comment type="caution">
    <text evidence="2">The sequence shown here is derived from an EMBL/GenBank/DDBJ whole genome shotgun (WGS) entry which is preliminary data.</text>
</comment>
<evidence type="ECO:0000256" key="1">
    <source>
        <dbReference type="SAM" id="Phobius"/>
    </source>
</evidence>
<dbReference type="Proteomes" id="UP001209916">
    <property type="component" value="Unassembled WGS sequence"/>
</dbReference>
<dbReference type="EMBL" id="JAPKNA010000002">
    <property type="protein sequence ID" value="MCX5464107.1"/>
    <property type="molecule type" value="Genomic_DNA"/>
</dbReference>
<proteinExistence type="predicted"/>
<evidence type="ECO:0000313" key="3">
    <source>
        <dbReference type="Proteomes" id="UP001209916"/>
    </source>
</evidence>
<accession>A0ABT3VKR5</accession>
<protein>
    <recommendedName>
        <fullName evidence="4">DUF1449 family protein</fullName>
    </recommendedName>
</protein>